<dbReference type="Proteomes" id="UP000306918">
    <property type="component" value="Unassembled WGS sequence"/>
</dbReference>
<organism evidence="3 4">
    <name type="scientific">Niastella caeni</name>
    <dbReference type="NCBI Taxonomy" id="2569763"/>
    <lineage>
        <taxon>Bacteria</taxon>
        <taxon>Pseudomonadati</taxon>
        <taxon>Bacteroidota</taxon>
        <taxon>Chitinophagia</taxon>
        <taxon>Chitinophagales</taxon>
        <taxon>Chitinophagaceae</taxon>
        <taxon>Niastella</taxon>
    </lineage>
</organism>
<evidence type="ECO:0000313" key="4">
    <source>
        <dbReference type="Proteomes" id="UP000306918"/>
    </source>
</evidence>
<proteinExistence type="inferred from homology"/>
<keyword evidence="4" id="KW-1185">Reference proteome</keyword>
<dbReference type="Pfam" id="PF08327">
    <property type="entry name" value="AHSA1"/>
    <property type="match status" value="1"/>
</dbReference>
<protein>
    <submittedName>
        <fullName evidence="3">ATPase</fullName>
    </submittedName>
</protein>
<reference evidence="3 4" key="1">
    <citation type="submission" date="2019-04" db="EMBL/GenBank/DDBJ databases">
        <title>Niastella caeni sp. nov., isolated from activated sludge.</title>
        <authorList>
            <person name="Sheng M."/>
        </authorList>
    </citation>
    <scope>NUCLEOTIDE SEQUENCE [LARGE SCALE GENOMIC DNA]</scope>
    <source>
        <strain evidence="3 4">HX-2-15</strain>
    </source>
</reference>
<dbReference type="OrthoDB" id="118413at2"/>
<sequence length="160" mass="18982">MEKKTKITAEEGKQDLVITREFDLPVALLFKAHVEAEIFEEWMSHEYGTTKVKKLEARRHGSWRFETTDAQGNMLFGANGVIHEFVENQKITRTFEMENTPFPVQIEYLEFEQLTEDTCRLKMQIVYKSVEYRDQHLKMPFEYGMNMAHNRLQDVLSKLK</sequence>
<dbReference type="InterPro" id="IPR013538">
    <property type="entry name" value="ASHA1/2-like_C"/>
</dbReference>
<dbReference type="InterPro" id="IPR023393">
    <property type="entry name" value="START-like_dom_sf"/>
</dbReference>
<gene>
    <name evidence="3" type="ORF">FAM09_04135</name>
</gene>
<comment type="similarity">
    <text evidence="1">Belongs to the AHA1 family.</text>
</comment>
<dbReference type="Gene3D" id="3.30.530.20">
    <property type="match status" value="1"/>
</dbReference>
<evidence type="ECO:0000256" key="1">
    <source>
        <dbReference type="ARBA" id="ARBA00006817"/>
    </source>
</evidence>
<feature type="domain" description="Activator of Hsp90 ATPase homologue 1/2-like C-terminal" evidence="2">
    <location>
        <begin position="23"/>
        <end position="156"/>
    </location>
</feature>
<accession>A0A4V4H1P0</accession>
<evidence type="ECO:0000259" key="2">
    <source>
        <dbReference type="Pfam" id="PF08327"/>
    </source>
</evidence>
<name>A0A4V4H1P0_9BACT</name>
<dbReference type="SUPFAM" id="SSF55961">
    <property type="entry name" value="Bet v1-like"/>
    <property type="match status" value="1"/>
</dbReference>
<evidence type="ECO:0000313" key="3">
    <source>
        <dbReference type="EMBL" id="THU41306.1"/>
    </source>
</evidence>
<dbReference type="RefSeq" id="WP_136575796.1">
    <property type="nucleotide sequence ID" value="NZ_STFF01000001.1"/>
</dbReference>
<comment type="caution">
    <text evidence="3">The sequence shown here is derived from an EMBL/GenBank/DDBJ whole genome shotgun (WGS) entry which is preliminary data.</text>
</comment>
<dbReference type="AlphaFoldDB" id="A0A4V4H1P0"/>
<dbReference type="EMBL" id="STFF01000001">
    <property type="protein sequence ID" value="THU41306.1"/>
    <property type="molecule type" value="Genomic_DNA"/>
</dbReference>